<evidence type="ECO:0000256" key="6">
    <source>
        <dbReference type="SAM" id="MobiDB-lite"/>
    </source>
</evidence>
<keyword evidence="9" id="KW-1185">Reference proteome</keyword>
<evidence type="ECO:0000256" key="4">
    <source>
        <dbReference type="ARBA" id="ARBA00023163"/>
    </source>
</evidence>
<dbReference type="CDD" id="cd00265">
    <property type="entry name" value="MADS_MEF2_like"/>
    <property type="match status" value="1"/>
</dbReference>
<evidence type="ECO:0000256" key="5">
    <source>
        <dbReference type="ARBA" id="ARBA00023242"/>
    </source>
</evidence>
<feature type="domain" description="MADS-box" evidence="7">
    <location>
        <begin position="6"/>
        <end position="66"/>
    </location>
</feature>
<dbReference type="InterPro" id="IPR036879">
    <property type="entry name" value="TF_MADSbox_sf"/>
</dbReference>
<keyword evidence="2" id="KW-0805">Transcription regulation</keyword>
<proteinExistence type="predicted"/>
<evidence type="ECO:0000313" key="9">
    <source>
        <dbReference type="Proteomes" id="UP001454036"/>
    </source>
</evidence>
<dbReference type="GO" id="GO:0000978">
    <property type="term" value="F:RNA polymerase II cis-regulatory region sequence-specific DNA binding"/>
    <property type="evidence" value="ECO:0007669"/>
    <property type="project" value="TreeGrafter"/>
</dbReference>
<sequence length="291" mass="32748">MERKGKGRKKISMKKIENESHLQVTFSKRRAGLFKKASELCILCDAQVAIIVFSPGNKVYSFGHPSVGSTINKYLTNTNIDNNFADFMLGASQSLTLQELNMDVTNVEKNLAMEKDKGKQLNDLKRSHQGYYWWDVPNKDQLTLEQLEMLKKMMERLLNNVQIEKQRLSFEANNYMGEAINVAPTSIDTLDGMGYVHSQHILPFDPRPFPGSTIPYEYRVVNDFGHGFPNSHSQSGQTIWDNHPSFEARTNEINPTIPFDPSAGPSGTNTYGSTQGHTHYLDSLTGKGAKP</sequence>
<evidence type="ECO:0000256" key="1">
    <source>
        <dbReference type="ARBA" id="ARBA00004123"/>
    </source>
</evidence>
<dbReference type="GO" id="GO:0045944">
    <property type="term" value="P:positive regulation of transcription by RNA polymerase II"/>
    <property type="evidence" value="ECO:0007669"/>
    <property type="project" value="InterPro"/>
</dbReference>
<dbReference type="GO" id="GO:0005634">
    <property type="term" value="C:nucleus"/>
    <property type="evidence" value="ECO:0007669"/>
    <property type="project" value="UniProtKB-SubCell"/>
</dbReference>
<reference evidence="8 9" key="1">
    <citation type="submission" date="2024-01" db="EMBL/GenBank/DDBJ databases">
        <title>The complete chloroplast genome sequence of Lithospermum erythrorhizon: insights into the phylogenetic relationship among Boraginaceae species and the maternal lineages of purple gromwells.</title>
        <authorList>
            <person name="Okada T."/>
            <person name="Watanabe K."/>
        </authorList>
    </citation>
    <scope>NUCLEOTIDE SEQUENCE [LARGE SCALE GENOMIC DNA]</scope>
</reference>
<dbReference type="GO" id="GO:0046983">
    <property type="term" value="F:protein dimerization activity"/>
    <property type="evidence" value="ECO:0007669"/>
    <property type="project" value="InterPro"/>
</dbReference>
<dbReference type="SUPFAM" id="SSF55455">
    <property type="entry name" value="SRF-like"/>
    <property type="match status" value="1"/>
</dbReference>
<feature type="region of interest" description="Disordered" evidence="6">
    <location>
        <begin position="253"/>
        <end position="291"/>
    </location>
</feature>
<accession>A0AAV3PQB0</accession>
<dbReference type="PANTHER" id="PTHR11945:SF776">
    <property type="entry name" value="AGAMOUS-LIKE 50-RELATED"/>
    <property type="match status" value="1"/>
</dbReference>
<dbReference type="GO" id="GO:0000981">
    <property type="term" value="F:DNA-binding transcription factor activity, RNA polymerase II-specific"/>
    <property type="evidence" value="ECO:0007669"/>
    <property type="project" value="TreeGrafter"/>
</dbReference>
<evidence type="ECO:0000313" key="8">
    <source>
        <dbReference type="EMBL" id="GAA0153420.1"/>
    </source>
</evidence>
<dbReference type="Pfam" id="PF00319">
    <property type="entry name" value="SRF-TF"/>
    <property type="match status" value="1"/>
</dbReference>
<dbReference type="PROSITE" id="PS50066">
    <property type="entry name" value="MADS_BOX_2"/>
    <property type="match status" value="1"/>
</dbReference>
<name>A0AAV3PQB0_LITER</name>
<dbReference type="Gene3D" id="3.40.1810.10">
    <property type="entry name" value="Transcription factor, MADS-box"/>
    <property type="match status" value="1"/>
</dbReference>
<evidence type="ECO:0000256" key="3">
    <source>
        <dbReference type="ARBA" id="ARBA00023125"/>
    </source>
</evidence>
<evidence type="ECO:0000256" key="2">
    <source>
        <dbReference type="ARBA" id="ARBA00023015"/>
    </source>
</evidence>
<dbReference type="InterPro" id="IPR033896">
    <property type="entry name" value="MEF2-like_N"/>
</dbReference>
<keyword evidence="3" id="KW-0238">DNA-binding</keyword>
<comment type="caution">
    <text evidence="8">The sequence shown here is derived from an EMBL/GenBank/DDBJ whole genome shotgun (WGS) entry which is preliminary data.</text>
</comment>
<keyword evidence="5" id="KW-0539">Nucleus</keyword>
<dbReference type="PANTHER" id="PTHR11945">
    <property type="entry name" value="MADS BOX PROTEIN"/>
    <property type="match status" value="1"/>
</dbReference>
<dbReference type="Proteomes" id="UP001454036">
    <property type="component" value="Unassembled WGS sequence"/>
</dbReference>
<comment type="subcellular location">
    <subcellularLocation>
        <location evidence="1">Nucleus</location>
    </subcellularLocation>
</comment>
<dbReference type="SMART" id="SM00432">
    <property type="entry name" value="MADS"/>
    <property type="match status" value="1"/>
</dbReference>
<keyword evidence="4" id="KW-0804">Transcription</keyword>
<dbReference type="PRINTS" id="PR00404">
    <property type="entry name" value="MADSDOMAIN"/>
</dbReference>
<dbReference type="InterPro" id="IPR002100">
    <property type="entry name" value="TF_MADSbox"/>
</dbReference>
<organism evidence="8 9">
    <name type="scientific">Lithospermum erythrorhizon</name>
    <name type="common">Purple gromwell</name>
    <name type="synonym">Lithospermum officinale var. erythrorhizon</name>
    <dbReference type="NCBI Taxonomy" id="34254"/>
    <lineage>
        <taxon>Eukaryota</taxon>
        <taxon>Viridiplantae</taxon>
        <taxon>Streptophyta</taxon>
        <taxon>Embryophyta</taxon>
        <taxon>Tracheophyta</taxon>
        <taxon>Spermatophyta</taxon>
        <taxon>Magnoliopsida</taxon>
        <taxon>eudicotyledons</taxon>
        <taxon>Gunneridae</taxon>
        <taxon>Pentapetalae</taxon>
        <taxon>asterids</taxon>
        <taxon>lamiids</taxon>
        <taxon>Boraginales</taxon>
        <taxon>Boraginaceae</taxon>
        <taxon>Boraginoideae</taxon>
        <taxon>Lithospermeae</taxon>
        <taxon>Lithospermum</taxon>
    </lineage>
</organism>
<protein>
    <submittedName>
        <fullName evidence="8">MADS box transcription factor</fullName>
    </submittedName>
</protein>
<dbReference type="AlphaFoldDB" id="A0AAV3PQB0"/>
<gene>
    <name evidence="8" type="ORF">LIER_11663</name>
</gene>
<evidence type="ECO:0000259" key="7">
    <source>
        <dbReference type="PROSITE" id="PS50066"/>
    </source>
</evidence>
<dbReference type="EMBL" id="BAABME010002176">
    <property type="protein sequence ID" value="GAA0153420.1"/>
    <property type="molecule type" value="Genomic_DNA"/>
</dbReference>
<dbReference type="FunFam" id="3.40.1810.10:FF:000006">
    <property type="entry name" value="Agamous-like MADS-box protein AGL62"/>
    <property type="match status" value="1"/>
</dbReference>
<feature type="compositionally biased region" description="Polar residues" evidence="6">
    <location>
        <begin position="265"/>
        <end position="277"/>
    </location>
</feature>